<gene>
    <name evidence="1" type="ORF">phiAS5_ORF0259</name>
</gene>
<dbReference type="OrthoDB" id="27416at10239"/>
<keyword evidence="2" id="KW-1185">Reference proteome</keyword>
<accession>E1A213</accession>
<protein>
    <submittedName>
        <fullName evidence="1">Uncharacterized protein</fullName>
    </submittedName>
</protein>
<dbReference type="RefSeq" id="YP_003969548.1">
    <property type="nucleotide sequence ID" value="NC_014636.1"/>
</dbReference>
<dbReference type="GeneID" id="9861666"/>
<evidence type="ECO:0000313" key="1">
    <source>
        <dbReference type="EMBL" id="ADM80102.1"/>
    </source>
</evidence>
<organism evidence="1 2">
    <name type="scientific">Aeromonas phage phiAS5</name>
    <dbReference type="NCBI Taxonomy" id="879630"/>
    <lineage>
        <taxon>Viruses</taxon>
        <taxon>Duplodnaviria</taxon>
        <taxon>Heunggongvirae</taxon>
        <taxon>Uroviricota</taxon>
        <taxon>Caudoviricetes</taxon>
        <taxon>Pantevenvirales</taxon>
        <taxon>Straboviridae</taxon>
        <taxon>Chrysonvirus</taxon>
        <taxon>Chrysonvirus as5</taxon>
    </lineage>
</organism>
<dbReference type="KEGG" id="vg:9861666"/>
<reference evidence="1 2" key="1">
    <citation type="journal article" date="2012" name="Vet. Microbiol.">
        <title>Complete genome sequence and characterization of a broad-host range T4-like bacteriophage phiAS5 infecting Aeromonas salmonicida subsp. salmonicida.</title>
        <authorList>
            <person name="Kim J.H."/>
            <person name="Son J.S."/>
            <person name="Choi Y.J."/>
            <person name="Choresca C.H.Jr."/>
            <person name="Shin S.P."/>
            <person name="Han J.E."/>
            <person name="Jun J.W."/>
            <person name="Park S.C."/>
        </authorList>
    </citation>
    <scope>NUCLEOTIDE SEQUENCE [LARGE SCALE GENOMIC DNA]</scope>
</reference>
<dbReference type="Proteomes" id="UP000002236">
    <property type="component" value="Segment"/>
</dbReference>
<evidence type="ECO:0000313" key="2">
    <source>
        <dbReference type="Proteomes" id="UP000002236"/>
    </source>
</evidence>
<dbReference type="EMBL" id="HM452126">
    <property type="protein sequence ID" value="ADM80102.1"/>
    <property type="molecule type" value="Genomic_DNA"/>
</dbReference>
<name>E1A213_9CAUD</name>
<proteinExistence type="predicted"/>
<sequence length="76" mass="8905">MSNNYQDISGASKEIVLQNFQKLIDGQRFDEKYIPVYVTNVTKIMDKPLVVPRPVVIKSLSDSNDMRSDDKWWRKD</sequence>